<reference evidence="3" key="1">
    <citation type="journal article" date="2019" name="Plant Biotechnol. J.">
        <title>Genome sequencing of the Australian wild diploid species Gossypium australe highlights disease resistance and delayed gland morphogenesis.</title>
        <authorList>
            <person name="Cai Y."/>
            <person name="Cai X."/>
            <person name="Wang Q."/>
            <person name="Wang P."/>
            <person name="Zhang Y."/>
            <person name="Cai C."/>
            <person name="Xu Y."/>
            <person name="Wang K."/>
            <person name="Zhou Z."/>
            <person name="Wang C."/>
            <person name="Geng S."/>
            <person name="Li B."/>
            <person name="Dong Q."/>
            <person name="Hou Y."/>
            <person name="Wang H."/>
            <person name="Ai P."/>
            <person name="Liu Z."/>
            <person name="Yi F."/>
            <person name="Sun M."/>
            <person name="An G."/>
            <person name="Cheng J."/>
            <person name="Zhang Y."/>
            <person name="Shi Q."/>
            <person name="Xie Y."/>
            <person name="Shi X."/>
            <person name="Chang Y."/>
            <person name="Huang F."/>
            <person name="Chen Y."/>
            <person name="Hong S."/>
            <person name="Mi L."/>
            <person name="Sun Q."/>
            <person name="Zhang L."/>
            <person name="Zhou B."/>
            <person name="Peng R."/>
            <person name="Zhang X."/>
            <person name="Liu F."/>
        </authorList>
    </citation>
    <scope>NUCLEOTIDE SEQUENCE [LARGE SCALE GENOMIC DNA]</scope>
    <source>
        <strain evidence="3">cv. PA1801</strain>
    </source>
</reference>
<dbReference type="PANTHER" id="PTHR37984:SF5">
    <property type="entry name" value="PROTEIN NYNRIN-LIKE"/>
    <property type="match status" value="1"/>
</dbReference>
<organism evidence="2 3">
    <name type="scientific">Gossypium australe</name>
    <dbReference type="NCBI Taxonomy" id="47621"/>
    <lineage>
        <taxon>Eukaryota</taxon>
        <taxon>Viridiplantae</taxon>
        <taxon>Streptophyta</taxon>
        <taxon>Embryophyta</taxon>
        <taxon>Tracheophyta</taxon>
        <taxon>Spermatophyta</taxon>
        <taxon>Magnoliopsida</taxon>
        <taxon>eudicotyledons</taxon>
        <taxon>Gunneridae</taxon>
        <taxon>Pentapetalae</taxon>
        <taxon>rosids</taxon>
        <taxon>malvids</taxon>
        <taxon>Malvales</taxon>
        <taxon>Malvaceae</taxon>
        <taxon>Malvoideae</taxon>
        <taxon>Gossypium</taxon>
    </lineage>
</organism>
<dbReference type="InterPro" id="IPR050951">
    <property type="entry name" value="Retrovirus_Pol_polyprotein"/>
</dbReference>
<feature type="domain" description="Integrase zinc-binding" evidence="1">
    <location>
        <begin position="112"/>
        <end position="168"/>
    </location>
</feature>
<dbReference type="Proteomes" id="UP000325315">
    <property type="component" value="Unassembled WGS sequence"/>
</dbReference>
<evidence type="ECO:0000259" key="1">
    <source>
        <dbReference type="Pfam" id="PF17921"/>
    </source>
</evidence>
<dbReference type="PANTHER" id="PTHR37984">
    <property type="entry name" value="PROTEIN CBG26694"/>
    <property type="match status" value="1"/>
</dbReference>
<dbReference type="OrthoDB" id="1938712at2759"/>
<keyword evidence="3" id="KW-1185">Reference proteome</keyword>
<protein>
    <submittedName>
        <fullName evidence="2">Integrase</fullName>
    </submittedName>
</protein>
<evidence type="ECO:0000313" key="3">
    <source>
        <dbReference type="Proteomes" id="UP000325315"/>
    </source>
</evidence>
<dbReference type="EMBL" id="SMMG02000007">
    <property type="protein sequence ID" value="KAA3465779.1"/>
    <property type="molecule type" value="Genomic_DNA"/>
</dbReference>
<evidence type="ECO:0000313" key="2">
    <source>
        <dbReference type="EMBL" id="KAA3465779.1"/>
    </source>
</evidence>
<dbReference type="InterPro" id="IPR041588">
    <property type="entry name" value="Integrase_H2C2"/>
</dbReference>
<dbReference type="Pfam" id="PF17921">
    <property type="entry name" value="Integrase_H2C2"/>
    <property type="match status" value="1"/>
</dbReference>
<dbReference type="AlphaFoldDB" id="A0A5B6V9G8"/>
<sequence length="177" mass="20643">MTQEELKLRQQRWLELIKDYELVIDYHPGKANVVADALCRKLLFALRAMNTQLLVTNDGSIFAELRVKPMFLQEICKAKKITQCETVIESDFRIGSDDCLMFQNRICVPKNDELIQKILHEAHSSCMSIHPSSVKMYNDMMKMYWWSGMKRDISEFVFKCLICHQVKAEHQVPSGLL</sequence>
<comment type="caution">
    <text evidence="2">The sequence shown here is derived from an EMBL/GenBank/DDBJ whole genome shotgun (WGS) entry which is preliminary data.</text>
</comment>
<name>A0A5B6V9G8_9ROSI</name>
<dbReference type="Gene3D" id="1.10.340.70">
    <property type="match status" value="1"/>
</dbReference>
<gene>
    <name evidence="2" type="ORF">EPI10_000920</name>
</gene>
<proteinExistence type="predicted"/>
<accession>A0A5B6V9G8</accession>